<sequence>RDARDKRTRTGRKESSQSESKWDKRTRNTRTGRTGRNCPKRSKIKMGRPGRMDAKYTEDPAGQRTIEKLPRVIKEKPKGQKA</sequence>
<evidence type="ECO:0000313" key="2">
    <source>
        <dbReference type="EMBL" id="KAH9305337.1"/>
    </source>
</evidence>
<gene>
    <name evidence="2" type="ORF">KI387_009741</name>
</gene>
<protein>
    <submittedName>
        <fullName evidence="2">Uncharacterized protein</fullName>
    </submittedName>
</protein>
<feature type="compositionally biased region" description="Basic residues" evidence="1">
    <location>
        <begin position="38"/>
        <end position="48"/>
    </location>
</feature>
<dbReference type="AlphaFoldDB" id="A0AA38FK38"/>
<dbReference type="EMBL" id="JAHRHJ020000008">
    <property type="protein sequence ID" value="KAH9305337.1"/>
    <property type="molecule type" value="Genomic_DNA"/>
</dbReference>
<name>A0AA38FK38_TAXCH</name>
<evidence type="ECO:0000256" key="1">
    <source>
        <dbReference type="SAM" id="MobiDB-lite"/>
    </source>
</evidence>
<accession>A0AA38FK38</accession>
<evidence type="ECO:0000313" key="3">
    <source>
        <dbReference type="Proteomes" id="UP000824469"/>
    </source>
</evidence>
<dbReference type="Proteomes" id="UP000824469">
    <property type="component" value="Unassembled WGS sequence"/>
</dbReference>
<feature type="compositionally biased region" description="Basic and acidic residues" evidence="1">
    <location>
        <begin position="65"/>
        <end position="82"/>
    </location>
</feature>
<comment type="caution">
    <text evidence="2">The sequence shown here is derived from an EMBL/GenBank/DDBJ whole genome shotgun (WGS) entry which is preliminary data.</text>
</comment>
<proteinExistence type="predicted"/>
<keyword evidence="3" id="KW-1185">Reference proteome</keyword>
<feature type="region of interest" description="Disordered" evidence="1">
    <location>
        <begin position="1"/>
        <end position="82"/>
    </location>
</feature>
<feature type="non-terminal residue" evidence="2">
    <location>
        <position position="1"/>
    </location>
</feature>
<reference evidence="2 3" key="1">
    <citation type="journal article" date="2021" name="Nat. Plants">
        <title>The Taxus genome provides insights into paclitaxel biosynthesis.</title>
        <authorList>
            <person name="Xiong X."/>
            <person name="Gou J."/>
            <person name="Liao Q."/>
            <person name="Li Y."/>
            <person name="Zhou Q."/>
            <person name="Bi G."/>
            <person name="Li C."/>
            <person name="Du R."/>
            <person name="Wang X."/>
            <person name="Sun T."/>
            <person name="Guo L."/>
            <person name="Liang H."/>
            <person name="Lu P."/>
            <person name="Wu Y."/>
            <person name="Zhang Z."/>
            <person name="Ro D.K."/>
            <person name="Shang Y."/>
            <person name="Huang S."/>
            <person name="Yan J."/>
        </authorList>
    </citation>
    <scope>NUCLEOTIDE SEQUENCE [LARGE SCALE GENOMIC DNA]</scope>
    <source>
        <strain evidence="2">Ta-2019</strain>
    </source>
</reference>
<feature type="non-terminal residue" evidence="2">
    <location>
        <position position="82"/>
    </location>
</feature>
<feature type="compositionally biased region" description="Basic residues" evidence="1">
    <location>
        <begin position="1"/>
        <end position="10"/>
    </location>
</feature>
<feature type="compositionally biased region" description="Basic and acidic residues" evidence="1">
    <location>
        <begin position="11"/>
        <end position="26"/>
    </location>
</feature>
<organism evidence="2 3">
    <name type="scientific">Taxus chinensis</name>
    <name type="common">Chinese yew</name>
    <name type="synonym">Taxus wallichiana var. chinensis</name>
    <dbReference type="NCBI Taxonomy" id="29808"/>
    <lineage>
        <taxon>Eukaryota</taxon>
        <taxon>Viridiplantae</taxon>
        <taxon>Streptophyta</taxon>
        <taxon>Embryophyta</taxon>
        <taxon>Tracheophyta</taxon>
        <taxon>Spermatophyta</taxon>
        <taxon>Pinopsida</taxon>
        <taxon>Pinidae</taxon>
        <taxon>Conifers II</taxon>
        <taxon>Cupressales</taxon>
        <taxon>Taxaceae</taxon>
        <taxon>Taxus</taxon>
    </lineage>
</organism>